<gene>
    <name evidence="1" type="ORF">STIAU_2667</name>
</gene>
<name>Q094D5_STIAD</name>
<dbReference type="Pfam" id="PF13540">
    <property type="entry name" value="RCC1_2"/>
    <property type="match status" value="7"/>
</dbReference>
<dbReference type="EMBL" id="AAMD01000040">
    <property type="protein sequence ID" value="EAU67090.1"/>
    <property type="molecule type" value="Genomic_DNA"/>
</dbReference>
<organism evidence="1 2">
    <name type="scientific">Stigmatella aurantiaca (strain DW4/3-1)</name>
    <dbReference type="NCBI Taxonomy" id="378806"/>
    <lineage>
        <taxon>Bacteria</taxon>
        <taxon>Pseudomonadati</taxon>
        <taxon>Myxococcota</taxon>
        <taxon>Myxococcia</taxon>
        <taxon>Myxococcales</taxon>
        <taxon>Cystobacterineae</taxon>
        <taxon>Archangiaceae</taxon>
        <taxon>Stigmatella</taxon>
    </lineage>
</organism>
<accession>Q094D5</accession>
<dbReference type="PROSITE" id="PS50012">
    <property type="entry name" value="RCC1_3"/>
    <property type="match status" value="6"/>
</dbReference>
<comment type="caution">
    <text evidence="1">The sequence shown here is derived from an EMBL/GenBank/DDBJ whole genome shotgun (WGS) entry which is preliminary data.</text>
</comment>
<dbReference type="PANTHER" id="PTHR45982">
    <property type="entry name" value="REGULATOR OF CHROMOSOME CONDENSATION"/>
    <property type="match status" value="1"/>
</dbReference>
<sequence>MRNSESPGFAPSHKTSVLVEGVMRSPFGESTNRALSKWFLLLVALTWGTAGCGSQRDAVPAQQEDDFSSASFSIQPADFYSSSHVSQARLFSASSRHSAQGFSFSDVSSIRIDVNEKDSGTPLYLNLYLTLVSNQWSGTIPFLPKSKVLVFSAKAFNASKVLLFQGTTEQALFGSNDKVVLTLAAANDGQSISIPRIKKISVPSAFSSNQRGTVSFSMEANMGETLTYEITPAVGGGTLHPLAGSIALGASAGTFVSQYIPPTVSAESEFEHTVKVTNAVGHSVITSFKTKVKPPGTLDGVSDSVVQVLFSPVINSITTRRFQGTGNILFLASVADDEAAAELGFSWTFTQALDSAVEPAPAFPTGTTNPSTLENYTAVVKGTVKLEVVDSKGGKTTLFYPLAVNQFPDNPVTEEGPVSGLNIIAAGDSYTCVMLNGGTMRCWGNNTYGQLGYGNTGTVGDSEKPYTAGDIPLAGIGGGIKVAVGGNHACALLESGLVRCWGNNTYGQLGYNTVEHVGDGEAISHYGYVNVGGFVVKIAAGSWHTCALLDTGKVRCWGLNNYGQLGYGNTQNIGDNEHPWTAGDVQVGGIVKDIAAGFDHTCALLEGGKVRCWGFNNYGQLGYGNTQLIGDNEHPSVAGDVNVGGSVQQLATGYYNTCALLTTGYVRCWGYNGSGQLGYGHASNVNSPLSAGDVNTGGKVFQVAMGQHHTCALLNSGSVKCWGNGGGGRLGYGNTVDYVSPPSATVNLGGAIAFQIAAGYSHSCVQLSTGAARCWGTNNYGQLGYGHTQAIGDNEHPFTAGDIQFLEP</sequence>
<protein>
    <recommendedName>
        <fullName evidence="3">RTX family exoprotein</fullName>
    </recommendedName>
</protein>
<evidence type="ECO:0000313" key="2">
    <source>
        <dbReference type="Proteomes" id="UP000032702"/>
    </source>
</evidence>
<dbReference type="Gene3D" id="2.130.10.30">
    <property type="entry name" value="Regulator of chromosome condensation 1/beta-lactamase-inhibitor protein II"/>
    <property type="match status" value="2"/>
</dbReference>
<dbReference type="GO" id="GO:0005085">
    <property type="term" value="F:guanyl-nucleotide exchange factor activity"/>
    <property type="evidence" value="ECO:0007669"/>
    <property type="project" value="TreeGrafter"/>
</dbReference>
<dbReference type="InterPro" id="IPR051553">
    <property type="entry name" value="Ran_GTPase-activating"/>
</dbReference>
<dbReference type="Proteomes" id="UP000032702">
    <property type="component" value="Unassembled WGS sequence"/>
</dbReference>
<evidence type="ECO:0008006" key="3">
    <source>
        <dbReference type="Google" id="ProtNLM"/>
    </source>
</evidence>
<dbReference type="InterPro" id="IPR009091">
    <property type="entry name" value="RCC1/BLIP-II"/>
</dbReference>
<proteinExistence type="predicted"/>
<dbReference type="InterPro" id="IPR000408">
    <property type="entry name" value="Reg_chr_condens"/>
</dbReference>
<dbReference type="PANTHER" id="PTHR45982:SF1">
    <property type="entry name" value="REGULATOR OF CHROMOSOME CONDENSATION"/>
    <property type="match status" value="1"/>
</dbReference>
<evidence type="ECO:0000313" key="1">
    <source>
        <dbReference type="EMBL" id="EAU67090.1"/>
    </source>
</evidence>
<dbReference type="AlphaFoldDB" id="Q094D5"/>
<reference evidence="1 2" key="1">
    <citation type="submission" date="2006-04" db="EMBL/GenBank/DDBJ databases">
        <authorList>
            <person name="Nierman W.C."/>
        </authorList>
    </citation>
    <scope>NUCLEOTIDE SEQUENCE [LARGE SCALE GENOMIC DNA]</scope>
    <source>
        <strain evidence="1 2">DW4/3-1</strain>
    </source>
</reference>
<dbReference type="SUPFAM" id="SSF50985">
    <property type="entry name" value="RCC1/BLIP-II"/>
    <property type="match status" value="1"/>
</dbReference>
<dbReference type="PRINTS" id="PR00633">
    <property type="entry name" value="RCCNDNSATION"/>
</dbReference>
<dbReference type="GO" id="GO:0005737">
    <property type="term" value="C:cytoplasm"/>
    <property type="evidence" value="ECO:0007669"/>
    <property type="project" value="TreeGrafter"/>
</dbReference>